<keyword evidence="1" id="KW-0698">rRNA processing</keyword>
<dbReference type="AlphaFoldDB" id="A0A6S7J334"/>
<comment type="function">
    <text evidence="4">Exoribonuclease involved in ribosome biosynthesis. Involved in the processing of ITS1, the internal transcribed spacer localized between the 18S and 5.8S rRNAs.</text>
</comment>
<dbReference type="Gene3D" id="3.30.420.10">
    <property type="entry name" value="Ribonuclease H-like superfamily/Ribonuclease H"/>
    <property type="match status" value="1"/>
</dbReference>
<dbReference type="InterPro" id="IPR012337">
    <property type="entry name" value="RNaseH-like_sf"/>
</dbReference>
<dbReference type="InterPro" id="IPR047021">
    <property type="entry name" value="REXO1/3/4-like"/>
</dbReference>
<dbReference type="Proteomes" id="UP001152795">
    <property type="component" value="Unassembled WGS sequence"/>
</dbReference>
<reference evidence="5" key="1">
    <citation type="submission" date="2020-04" db="EMBL/GenBank/DDBJ databases">
        <authorList>
            <person name="Alioto T."/>
            <person name="Alioto T."/>
            <person name="Gomez Garrido J."/>
        </authorList>
    </citation>
    <scope>NUCLEOTIDE SEQUENCE</scope>
    <source>
        <strain evidence="5">A484AB</strain>
    </source>
</reference>
<keyword evidence="6" id="KW-1185">Reference proteome</keyword>
<dbReference type="GO" id="GO:0003676">
    <property type="term" value="F:nucleic acid binding"/>
    <property type="evidence" value="ECO:0007669"/>
    <property type="project" value="InterPro"/>
</dbReference>
<organism evidence="5 6">
    <name type="scientific">Paramuricea clavata</name>
    <name type="common">Red gorgonian</name>
    <name type="synonym">Violescent sea-whip</name>
    <dbReference type="NCBI Taxonomy" id="317549"/>
    <lineage>
        <taxon>Eukaryota</taxon>
        <taxon>Metazoa</taxon>
        <taxon>Cnidaria</taxon>
        <taxon>Anthozoa</taxon>
        <taxon>Octocorallia</taxon>
        <taxon>Malacalcyonacea</taxon>
        <taxon>Plexauridae</taxon>
        <taxon>Paramuricea</taxon>
    </lineage>
</organism>
<comment type="caution">
    <text evidence="5">The sequence shown here is derived from an EMBL/GenBank/DDBJ whole genome shotgun (WGS) entry which is preliminary data.</text>
</comment>
<keyword evidence="5" id="KW-0269">Exonuclease</keyword>
<sequence length="304" mass="34944">MDCEFVGVGKEASEHMLARVSIVNMDCEVLYDKYVGAQERVVDYRTHVSGIRPFHLRNAPEFTDVQKDVASLIKDRILIGHSISTDLKEKLQVVKEFDEEILQLCEVKEIENEIEISEELNSRVLDVKRQISKFFANKIDDTGKVPIHDISKPGPNTPQVQITEAASSEHVKGVEDRKDILRDQKRCYLCLQGDHCAHECENDTLCRWCNGKHHQCIGTKATKTLRKNNPEETTKPEAKEEKKETKNLNYYVQRLIKGVFANCHDIIMLILNTATELFLFECLDRRNQSSEETTWPPTSKERNA</sequence>
<name>A0A6S7J334_PARCT</name>
<evidence type="ECO:0000313" key="5">
    <source>
        <dbReference type="EMBL" id="CAB4023429.1"/>
    </source>
</evidence>
<dbReference type="GO" id="GO:0005634">
    <property type="term" value="C:nucleus"/>
    <property type="evidence" value="ECO:0007669"/>
    <property type="project" value="TreeGrafter"/>
</dbReference>
<proteinExistence type="predicted"/>
<dbReference type="SUPFAM" id="SSF53098">
    <property type="entry name" value="Ribonuclease H-like"/>
    <property type="match status" value="1"/>
</dbReference>
<dbReference type="EMBL" id="CACRXK020012493">
    <property type="protein sequence ID" value="CAB4023429.1"/>
    <property type="molecule type" value="Genomic_DNA"/>
</dbReference>
<dbReference type="InterPro" id="IPR036397">
    <property type="entry name" value="RNaseH_sf"/>
</dbReference>
<keyword evidence="2" id="KW-0540">Nuclease</keyword>
<evidence type="ECO:0000313" key="6">
    <source>
        <dbReference type="Proteomes" id="UP001152795"/>
    </source>
</evidence>
<dbReference type="PANTHER" id="PTHR12801:SF45">
    <property type="entry name" value="RNA EXONUCLEASE 4"/>
    <property type="match status" value="1"/>
</dbReference>
<evidence type="ECO:0000256" key="3">
    <source>
        <dbReference type="ARBA" id="ARBA00022801"/>
    </source>
</evidence>
<dbReference type="GO" id="GO:0004527">
    <property type="term" value="F:exonuclease activity"/>
    <property type="evidence" value="ECO:0007669"/>
    <property type="project" value="UniProtKB-KW"/>
</dbReference>
<accession>A0A6S7J334</accession>
<keyword evidence="3" id="KW-0378">Hydrolase</keyword>
<dbReference type="SMART" id="SM00479">
    <property type="entry name" value="EXOIII"/>
    <property type="match status" value="1"/>
</dbReference>
<dbReference type="InterPro" id="IPR013520">
    <property type="entry name" value="Ribonucl_H"/>
</dbReference>
<dbReference type="Pfam" id="PF00929">
    <property type="entry name" value="RNase_T"/>
    <property type="match status" value="1"/>
</dbReference>
<dbReference type="PANTHER" id="PTHR12801">
    <property type="entry name" value="RNA EXONUCLEASE REXO1 / RECO3 FAMILY MEMBER-RELATED"/>
    <property type="match status" value="1"/>
</dbReference>
<dbReference type="OrthoDB" id="8191639at2759"/>
<gene>
    <name evidence="5" type="ORF">PACLA_8A031879</name>
</gene>
<dbReference type="GO" id="GO:0006364">
    <property type="term" value="P:rRNA processing"/>
    <property type="evidence" value="ECO:0007669"/>
    <property type="project" value="UniProtKB-KW"/>
</dbReference>
<evidence type="ECO:0000256" key="2">
    <source>
        <dbReference type="ARBA" id="ARBA00022722"/>
    </source>
</evidence>
<evidence type="ECO:0000256" key="1">
    <source>
        <dbReference type="ARBA" id="ARBA00022552"/>
    </source>
</evidence>
<protein>
    <submittedName>
        <fullName evidence="5">RNA exonuclease 4</fullName>
    </submittedName>
</protein>
<evidence type="ECO:0000256" key="4">
    <source>
        <dbReference type="ARBA" id="ARBA00025599"/>
    </source>
</evidence>